<dbReference type="GeneID" id="93527391"/>
<dbReference type="SUPFAM" id="SSF111369">
    <property type="entry name" value="HlyD-like secretion proteins"/>
    <property type="match status" value="1"/>
</dbReference>
<dbReference type="PANTHER" id="PTHR30158:SF23">
    <property type="entry name" value="MULTIDRUG RESISTANCE PROTEIN MEXA"/>
    <property type="match status" value="1"/>
</dbReference>
<dbReference type="Proteomes" id="UP000596202">
    <property type="component" value="Chromosome"/>
</dbReference>
<dbReference type="Pfam" id="PF25944">
    <property type="entry name" value="Beta-barrel_RND"/>
    <property type="match status" value="1"/>
</dbReference>
<dbReference type="GO" id="GO:0046677">
    <property type="term" value="P:response to antibiotic"/>
    <property type="evidence" value="ECO:0007669"/>
    <property type="project" value="TreeGrafter"/>
</dbReference>
<dbReference type="EMBL" id="CP068108">
    <property type="protein sequence ID" value="QQU01477.1"/>
    <property type="molecule type" value="Genomic_DNA"/>
</dbReference>
<evidence type="ECO:0000259" key="6">
    <source>
        <dbReference type="Pfam" id="PF25944"/>
    </source>
</evidence>
<sequence length="370" mass="40871">MIKTKRIVALSTLAMLLACQTKQEVQQQEAVEEYPVEVLQIEKTTLFNDYPVTLQGVKEVELRPKIDGFIEQILVDEGQEVKKGQLLFRIYAPQYKEENAAAIANLNRAEAELNEARMKVAKAKPLVEQNIVSAYELEAAQYIEKTKEALVMQARANVSSAGANVGYTQIVAPFDGIIGLIPYKEGALVGSNSIEPLTVISDISAIYAYLSMNEKQFFDFLQENQASSVKERIALLPEVQLILANGQVYAKKGKVNTVSGQLDPLTGSINFRALFDNQEGVLRSGNSATVRIYEEVGEALLVPQRATYDLQGKRFVYVVGEDGRVKSREIKVMERTPSSEFYILTSGVQRGEKIVTAGIGGLKDGVQIKL</sequence>
<dbReference type="InterPro" id="IPR006143">
    <property type="entry name" value="RND_pump_MFP"/>
</dbReference>
<dbReference type="Pfam" id="PF25967">
    <property type="entry name" value="RND-MFP_C"/>
    <property type="match status" value="1"/>
</dbReference>
<dbReference type="Gene3D" id="2.40.50.100">
    <property type="match status" value="1"/>
</dbReference>
<evidence type="ECO:0000256" key="3">
    <source>
        <dbReference type="SAM" id="Coils"/>
    </source>
</evidence>
<protein>
    <submittedName>
        <fullName evidence="8">Efflux RND transporter periplasmic adaptor subunit</fullName>
    </submittedName>
</protein>
<evidence type="ECO:0000313" key="8">
    <source>
        <dbReference type="EMBL" id="QQU01477.1"/>
    </source>
</evidence>
<dbReference type="GO" id="GO:0005886">
    <property type="term" value="C:plasma membrane"/>
    <property type="evidence" value="ECO:0007669"/>
    <property type="project" value="TreeGrafter"/>
</dbReference>
<dbReference type="Pfam" id="PF25917">
    <property type="entry name" value="BSH_RND"/>
    <property type="match status" value="1"/>
</dbReference>
<dbReference type="NCBIfam" id="TIGR01730">
    <property type="entry name" value="RND_mfp"/>
    <property type="match status" value="1"/>
</dbReference>
<dbReference type="Gene3D" id="1.10.287.470">
    <property type="entry name" value="Helix hairpin bin"/>
    <property type="match status" value="1"/>
</dbReference>
<dbReference type="InterPro" id="IPR058625">
    <property type="entry name" value="MdtA-like_BSH"/>
</dbReference>
<keyword evidence="3" id="KW-0175">Coiled coil</keyword>
<organism evidence="8 9">
    <name type="scientific">Myroides odoratus</name>
    <name type="common">Flavobacterium odoratum</name>
    <dbReference type="NCBI Taxonomy" id="256"/>
    <lineage>
        <taxon>Bacteria</taxon>
        <taxon>Pseudomonadati</taxon>
        <taxon>Bacteroidota</taxon>
        <taxon>Flavobacteriia</taxon>
        <taxon>Flavobacteriales</taxon>
        <taxon>Flavobacteriaceae</taxon>
        <taxon>Myroides</taxon>
    </lineage>
</organism>
<dbReference type="RefSeq" id="WP_002992010.1">
    <property type="nucleotide sequence ID" value="NZ_CP068108.1"/>
</dbReference>
<feature type="domain" description="Multidrug resistance protein MdtA-like beta-barrel" evidence="6">
    <location>
        <begin position="207"/>
        <end position="294"/>
    </location>
</feature>
<feature type="coiled-coil region" evidence="3">
    <location>
        <begin position="92"/>
        <end position="119"/>
    </location>
</feature>
<dbReference type="PANTHER" id="PTHR30158">
    <property type="entry name" value="ACRA/E-RELATED COMPONENT OF DRUG EFFLUX TRANSPORTER"/>
    <property type="match status" value="1"/>
</dbReference>
<evidence type="ECO:0000256" key="2">
    <source>
        <dbReference type="ARBA" id="ARBA00009477"/>
    </source>
</evidence>
<comment type="similarity">
    <text evidence="2">Belongs to the membrane fusion protein (MFP) (TC 8.A.1) family.</text>
</comment>
<dbReference type="InterPro" id="IPR058627">
    <property type="entry name" value="MdtA-like_C"/>
</dbReference>
<dbReference type="Gene3D" id="2.40.30.170">
    <property type="match status" value="1"/>
</dbReference>
<name>A0A9Q6Z748_MYROD</name>
<dbReference type="InterPro" id="IPR058624">
    <property type="entry name" value="MdtA-like_HH"/>
</dbReference>
<evidence type="ECO:0000259" key="7">
    <source>
        <dbReference type="Pfam" id="PF25967"/>
    </source>
</evidence>
<feature type="domain" description="Multidrug resistance protein MdtA-like alpha-helical hairpin" evidence="4">
    <location>
        <begin position="100"/>
        <end position="168"/>
    </location>
</feature>
<feature type="domain" description="Multidrug resistance protein MdtA-like barrel-sandwich hybrid" evidence="5">
    <location>
        <begin position="59"/>
        <end position="200"/>
    </location>
</feature>
<dbReference type="OrthoDB" id="9801814at2"/>
<dbReference type="InterPro" id="IPR058626">
    <property type="entry name" value="MdtA-like_b-barrel"/>
</dbReference>
<dbReference type="GO" id="GO:0030313">
    <property type="term" value="C:cell envelope"/>
    <property type="evidence" value="ECO:0007669"/>
    <property type="project" value="UniProtKB-SubCell"/>
</dbReference>
<evidence type="ECO:0000256" key="1">
    <source>
        <dbReference type="ARBA" id="ARBA00004196"/>
    </source>
</evidence>
<dbReference type="Pfam" id="PF25876">
    <property type="entry name" value="HH_MFP_RND"/>
    <property type="match status" value="1"/>
</dbReference>
<comment type="subcellular location">
    <subcellularLocation>
        <location evidence="1">Cell envelope</location>
    </subcellularLocation>
</comment>
<accession>A0A9Q6Z748</accession>
<dbReference type="GO" id="GO:0022857">
    <property type="term" value="F:transmembrane transporter activity"/>
    <property type="evidence" value="ECO:0007669"/>
    <property type="project" value="InterPro"/>
</dbReference>
<evidence type="ECO:0000259" key="5">
    <source>
        <dbReference type="Pfam" id="PF25917"/>
    </source>
</evidence>
<evidence type="ECO:0000313" key="9">
    <source>
        <dbReference type="Proteomes" id="UP000596202"/>
    </source>
</evidence>
<proteinExistence type="inferred from homology"/>
<dbReference type="PROSITE" id="PS51257">
    <property type="entry name" value="PROKAR_LIPOPROTEIN"/>
    <property type="match status" value="1"/>
</dbReference>
<dbReference type="AlphaFoldDB" id="A0A9Q6Z748"/>
<reference evidence="8 9" key="1">
    <citation type="submission" date="2021-01" db="EMBL/GenBank/DDBJ databases">
        <title>FDA dAtabase for Regulatory Grade micrObial Sequences (FDA-ARGOS): Supporting development and validation of Infectious Disease Dx tests.</title>
        <authorList>
            <person name="Sproer C."/>
            <person name="Gronow S."/>
            <person name="Severitt S."/>
            <person name="Schroder I."/>
            <person name="Tallon L."/>
            <person name="Sadzewicz L."/>
            <person name="Zhao X."/>
            <person name="Boylan J."/>
            <person name="Ott S."/>
            <person name="Bowen H."/>
            <person name="Vavikolanu K."/>
            <person name="Mehta A."/>
            <person name="Aluvathingal J."/>
            <person name="Nadendla S."/>
            <person name="Lowell S."/>
            <person name="Myers T."/>
            <person name="Yan Y."/>
            <person name="Sichtig H."/>
        </authorList>
    </citation>
    <scope>NUCLEOTIDE SEQUENCE [LARGE SCALE GENOMIC DNA]</scope>
    <source>
        <strain evidence="8 9">FDAARGOS_1131</strain>
    </source>
</reference>
<feature type="domain" description="Multidrug resistance protein MdtA-like C-terminal permuted SH3" evidence="7">
    <location>
        <begin position="299"/>
        <end position="359"/>
    </location>
</feature>
<gene>
    <name evidence="8" type="ORF">I6I88_06965</name>
</gene>
<evidence type="ECO:0000259" key="4">
    <source>
        <dbReference type="Pfam" id="PF25876"/>
    </source>
</evidence>
<dbReference type="Gene3D" id="2.40.420.20">
    <property type="match status" value="1"/>
</dbReference>